<feature type="transmembrane region" description="Helical" evidence="7">
    <location>
        <begin position="428"/>
        <end position="449"/>
    </location>
</feature>
<proteinExistence type="predicted"/>
<evidence type="ECO:0000259" key="8">
    <source>
        <dbReference type="PROSITE" id="PS50850"/>
    </source>
</evidence>
<dbReference type="PANTHER" id="PTHR43791">
    <property type="entry name" value="PERMEASE-RELATED"/>
    <property type="match status" value="1"/>
</dbReference>
<dbReference type="OrthoDB" id="2985014at2759"/>
<dbReference type="AlphaFoldDB" id="A0A1R1PTP3"/>
<organism evidence="9 10">
    <name type="scientific">Zancudomyces culisetae</name>
    <name type="common">Gut fungus</name>
    <name type="synonym">Smittium culisetae</name>
    <dbReference type="NCBI Taxonomy" id="1213189"/>
    <lineage>
        <taxon>Eukaryota</taxon>
        <taxon>Fungi</taxon>
        <taxon>Fungi incertae sedis</taxon>
        <taxon>Zoopagomycota</taxon>
        <taxon>Kickxellomycotina</taxon>
        <taxon>Harpellomycetes</taxon>
        <taxon>Harpellales</taxon>
        <taxon>Legeriomycetaceae</taxon>
        <taxon>Zancudomyces</taxon>
    </lineage>
</organism>
<dbReference type="Proteomes" id="UP000188320">
    <property type="component" value="Unassembled WGS sequence"/>
</dbReference>
<evidence type="ECO:0000313" key="10">
    <source>
        <dbReference type="Proteomes" id="UP000188320"/>
    </source>
</evidence>
<evidence type="ECO:0000256" key="1">
    <source>
        <dbReference type="ARBA" id="ARBA00004141"/>
    </source>
</evidence>
<dbReference type="SUPFAM" id="SSF103473">
    <property type="entry name" value="MFS general substrate transporter"/>
    <property type="match status" value="1"/>
</dbReference>
<feature type="transmembrane region" description="Helical" evidence="7">
    <location>
        <begin position="112"/>
        <end position="131"/>
    </location>
</feature>
<dbReference type="GO" id="GO:0016020">
    <property type="term" value="C:membrane"/>
    <property type="evidence" value="ECO:0007669"/>
    <property type="project" value="UniProtKB-SubCell"/>
</dbReference>
<sequence length="485" mass="53740">MEDKEGGPTNHSDTHPKDDRVNRQLVLTQEEQVILKKVLKKIDIKIFPIMYLLYLAGAMDRINLGTALINGMRPALNLKPVDEGNLNSLFFITYVSMEPLANIFLKKLRPSIWFPFTCIAWSITCMCIAAAKNATQAVVLRVLLGAFEAGFTPGLIMYMGYWYTREELGPRMSIMFSALPAAGIVNLLYGAIVLIKIGNLQPYQAIFIFGGLITLIVGIISIFVIEDYPETAKFLTSAERDVVVKRLVSSQGSAQKAVITLKTIISTTLDWKVWAFCIIGAAKNNVLIIVGFVGPTIIKSLGFSSATSTFLTSGPAILGTISSLVCAFLISKYPYWIRILIIDLVSIVCLAIVGFAKDKYLRLVFLFTLGISMYSVIPIAMSWMSVNSGSTQKRAIQSAFYVMVGSLTGVLTPYLFTPNLAPKYTSGYAVAFGLYGCSTLLTIALRIYLDRVNKNRDKNCKDVSHLSTEEQRDLHDFHPSFRYIL</sequence>
<dbReference type="InterPro" id="IPR011701">
    <property type="entry name" value="MFS"/>
</dbReference>
<feature type="transmembrane region" description="Helical" evidence="7">
    <location>
        <begin position="137"/>
        <end position="162"/>
    </location>
</feature>
<keyword evidence="4 7" id="KW-1133">Transmembrane helix</keyword>
<feature type="transmembrane region" description="Helical" evidence="7">
    <location>
        <begin position="89"/>
        <end position="105"/>
    </location>
</feature>
<comment type="subcellular location">
    <subcellularLocation>
        <location evidence="1">Membrane</location>
        <topology evidence="1">Multi-pass membrane protein</topology>
    </subcellularLocation>
</comment>
<feature type="domain" description="Major facilitator superfamily (MFS) profile" evidence="8">
    <location>
        <begin position="46"/>
        <end position="454"/>
    </location>
</feature>
<evidence type="ECO:0000256" key="7">
    <source>
        <dbReference type="SAM" id="Phobius"/>
    </source>
</evidence>
<accession>A0A1R1PTP3</accession>
<evidence type="ECO:0000256" key="6">
    <source>
        <dbReference type="SAM" id="MobiDB-lite"/>
    </source>
</evidence>
<dbReference type="GO" id="GO:0022857">
    <property type="term" value="F:transmembrane transporter activity"/>
    <property type="evidence" value="ECO:0007669"/>
    <property type="project" value="InterPro"/>
</dbReference>
<evidence type="ECO:0000256" key="5">
    <source>
        <dbReference type="ARBA" id="ARBA00023136"/>
    </source>
</evidence>
<dbReference type="InterPro" id="IPR020846">
    <property type="entry name" value="MFS_dom"/>
</dbReference>
<dbReference type="EMBL" id="LSSK01000208">
    <property type="protein sequence ID" value="OMH84366.1"/>
    <property type="molecule type" value="Genomic_DNA"/>
</dbReference>
<feature type="transmembrane region" description="Helical" evidence="7">
    <location>
        <begin position="174"/>
        <end position="197"/>
    </location>
</feature>
<evidence type="ECO:0000256" key="4">
    <source>
        <dbReference type="ARBA" id="ARBA00022989"/>
    </source>
</evidence>
<evidence type="ECO:0000256" key="2">
    <source>
        <dbReference type="ARBA" id="ARBA00022448"/>
    </source>
</evidence>
<feature type="transmembrane region" description="Helical" evidence="7">
    <location>
        <begin position="363"/>
        <end position="386"/>
    </location>
</feature>
<dbReference type="Pfam" id="PF07690">
    <property type="entry name" value="MFS_1"/>
    <property type="match status" value="1"/>
</dbReference>
<keyword evidence="3 7" id="KW-0812">Transmembrane</keyword>
<feature type="transmembrane region" description="Helical" evidence="7">
    <location>
        <begin position="46"/>
        <end position="69"/>
    </location>
</feature>
<feature type="transmembrane region" description="Helical" evidence="7">
    <location>
        <begin position="310"/>
        <end position="330"/>
    </location>
</feature>
<dbReference type="Gene3D" id="1.20.1250.20">
    <property type="entry name" value="MFS general substrate transporter like domains"/>
    <property type="match status" value="2"/>
</dbReference>
<comment type="caution">
    <text evidence="9">The sequence shown here is derived from an EMBL/GenBank/DDBJ whole genome shotgun (WGS) entry which is preliminary data.</text>
</comment>
<feature type="transmembrane region" description="Helical" evidence="7">
    <location>
        <begin position="337"/>
        <end position="357"/>
    </location>
</feature>
<evidence type="ECO:0000313" key="9">
    <source>
        <dbReference type="EMBL" id="OMH84366.1"/>
    </source>
</evidence>
<dbReference type="PROSITE" id="PS50850">
    <property type="entry name" value="MFS"/>
    <property type="match status" value="1"/>
</dbReference>
<feature type="region of interest" description="Disordered" evidence="6">
    <location>
        <begin position="1"/>
        <end position="22"/>
    </location>
</feature>
<protein>
    <submittedName>
        <fullName evidence="9">Putative transporter</fullName>
    </submittedName>
</protein>
<evidence type="ECO:0000256" key="3">
    <source>
        <dbReference type="ARBA" id="ARBA00022692"/>
    </source>
</evidence>
<dbReference type="PANTHER" id="PTHR43791:SF36">
    <property type="entry name" value="TRANSPORTER, PUTATIVE (AFU_ORTHOLOGUE AFUA_6G08340)-RELATED"/>
    <property type="match status" value="1"/>
</dbReference>
<name>A0A1R1PTP3_ZANCU</name>
<dbReference type="InterPro" id="IPR036259">
    <property type="entry name" value="MFS_trans_sf"/>
</dbReference>
<reference evidence="10" key="1">
    <citation type="submission" date="2017-01" db="EMBL/GenBank/DDBJ databases">
        <authorList>
            <person name="Wang Y."/>
            <person name="White M."/>
            <person name="Kvist S."/>
            <person name="Moncalvo J.-M."/>
        </authorList>
    </citation>
    <scope>NUCLEOTIDE SEQUENCE [LARGE SCALE GENOMIC DNA]</scope>
    <source>
        <strain evidence="10">COL-18-3</strain>
    </source>
</reference>
<keyword evidence="5 7" id="KW-0472">Membrane</keyword>
<keyword evidence="10" id="KW-1185">Reference proteome</keyword>
<keyword evidence="2" id="KW-0813">Transport</keyword>
<gene>
    <name evidence="9" type="ORF">AX774_g2123</name>
</gene>
<feature type="transmembrane region" description="Helical" evidence="7">
    <location>
        <begin position="273"/>
        <end position="298"/>
    </location>
</feature>
<feature type="transmembrane region" description="Helical" evidence="7">
    <location>
        <begin position="203"/>
        <end position="225"/>
    </location>
</feature>
<feature type="transmembrane region" description="Helical" evidence="7">
    <location>
        <begin position="398"/>
        <end position="416"/>
    </location>
</feature>